<dbReference type="PROSITE" id="PS51257">
    <property type="entry name" value="PROKAR_LIPOPROTEIN"/>
    <property type="match status" value="1"/>
</dbReference>
<keyword evidence="2" id="KW-1185">Reference proteome</keyword>
<dbReference type="AlphaFoldDB" id="A0A6I2MLT0"/>
<evidence type="ECO:0000313" key="1">
    <source>
        <dbReference type="EMBL" id="MRX63579.1"/>
    </source>
</evidence>
<dbReference type="OrthoDB" id="1264677at2"/>
<dbReference type="RefSeq" id="WP_154364518.1">
    <property type="nucleotide sequence ID" value="NZ_CANMYZ010000004.1"/>
</dbReference>
<dbReference type="EMBL" id="WKJH01000002">
    <property type="protein sequence ID" value="MRX63579.1"/>
    <property type="molecule type" value="Genomic_DNA"/>
</dbReference>
<protein>
    <recommendedName>
        <fullName evidence="3">Lipoprotein</fullName>
    </recommendedName>
</protein>
<evidence type="ECO:0008006" key="3">
    <source>
        <dbReference type="Google" id="ProtNLM"/>
    </source>
</evidence>
<name>A0A6I2MLT0_9FLAO</name>
<evidence type="ECO:0000313" key="2">
    <source>
        <dbReference type="Proteomes" id="UP000443153"/>
    </source>
</evidence>
<dbReference type="Proteomes" id="UP000443153">
    <property type="component" value="Unassembled WGS sequence"/>
</dbReference>
<proteinExistence type="predicted"/>
<reference evidence="1 2" key="1">
    <citation type="submission" date="2019-11" db="EMBL/GenBank/DDBJ databases">
        <title>Maribacter lutea sp. nov., a marine bacterium isolated from intertidal sand.</title>
        <authorList>
            <person name="Liu A."/>
        </authorList>
    </citation>
    <scope>NUCLEOTIDE SEQUENCE [LARGE SCALE GENOMIC DNA]</scope>
    <source>
        <strain evidence="1 2">RZ05</strain>
    </source>
</reference>
<organism evidence="1 2">
    <name type="scientific">Maribacter luteus</name>
    <dbReference type="NCBI Taxonomy" id="2594478"/>
    <lineage>
        <taxon>Bacteria</taxon>
        <taxon>Pseudomonadati</taxon>
        <taxon>Bacteroidota</taxon>
        <taxon>Flavobacteriia</taxon>
        <taxon>Flavobacteriales</taxon>
        <taxon>Flavobacteriaceae</taxon>
        <taxon>Maribacter</taxon>
    </lineage>
</organism>
<gene>
    <name evidence="1" type="ORF">GJ691_05295</name>
</gene>
<accession>A0A6I2MLT0</accession>
<sequence length="101" mass="11746">MKAHILTSAFAALLLSCTSPLDRKFNENTSHKDLKAIEKHLDSADFRLLGGSLVRLKIEEKELETMTYAEILELGKRWKIEQQIKRNKEMIDYIDHRDSTD</sequence>
<comment type="caution">
    <text evidence="1">The sequence shown here is derived from an EMBL/GenBank/DDBJ whole genome shotgun (WGS) entry which is preliminary data.</text>
</comment>